<keyword evidence="16" id="KW-1185">Reference proteome</keyword>
<sequence>MNRFYIEADLSVNTDTLLTESVFHHWVRVLRAQVNDCAIFFNGQGGEYQVTLKEINKKNATVSIDQFNPVDRTPAFKAILGQVMSKGDRMDYAIQKATELGVSKIQLLTSERCEMRLKYDRDQKKIDHWQSIAIAACEQCGMNRVPEILPPVSLNEWINTATLPNTKLVLAPEKEQQNVLKNAQSELALLIGPEGGLSENEIIAANNKGFINWCIGERVLRTETAPVVALSILNYRFLSELES</sequence>
<dbReference type="SUPFAM" id="SSF88697">
    <property type="entry name" value="PUA domain-like"/>
    <property type="match status" value="1"/>
</dbReference>
<reference evidence="15 16" key="1">
    <citation type="submission" date="2023-07" db="EMBL/GenBank/DDBJ databases">
        <title>Functional and genomic diversity of the sorghum phyllosphere microbiome.</title>
        <authorList>
            <person name="Shade A."/>
        </authorList>
    </citation>
    <scope>NUCLEOTIDE SEQUENCE [LARGE SCALE GENOMIC DNA]</scope>
    <source>
        <strain evidence="15 16">SORGH_AS_0887</strain>
    </source>
</reference>
<comment type="catalytic activity">
    <reaction evidence="11 12">
        <text>uridine(1498) in 16S rRNA + S-adenosyl-L-methionine = N(3)-methyluridine(1498) in 16S rRNA + S-adenosyl-L-homocysteine + H(+)</text>
        <dbReference type="Rhea" id="RHEA:42920"/>
        <dbReference type="Rhea" id="RHEA-COMP:10283"/>
        <dbReference type="Rhea" id="RHEA-COMP:10284"/>
        <dbReference type="ChEBI" id="CHEBI:15378"/>
        <dbReference type="ChEBI" id="CHEBI:57856"/>
        <dbReference type="ChEBI" id="CHEBI:59789"/>
        <dbReference type="ChEBI" id="CHEBI:65315"/>
        <dbReference type="ChEBI" id="CHEBI:74502"/>
        <dbReference type="EC" id="2.1.1.193"/>
    </reaction>
</comment>
<evidence type="ECO:0000256" key="3">
    <source>
        <dbReference type="ARBA" id="ARBA00012328"/>
    </source>
</evidence>
<dbReference type="PANTHER" id="PTHR30027:SF3">
    <property type="entry name" value="16S RRNA (URACIL(1498)-N(3))-METHYLTRANSFERASE"/>
    <property type="match status" value="1"/>
</dbReference>
<dbReference type="PIRSF" id="PIRSF015601">
    <property type="entry name" value="MTase_slr0722"/>
    <property type="match status" value="1"/>
</dbReference>
<proteinExistence type="inferred from homology"/>
<dbReference type="NCBIfam" id="TIGR00046">
    <property type="entry name" value="RsmE family RNA methyltransferase"/>
    <property type="match status" value="1"/>
</dbReference>
<dbReference type="NCBIfam" id="NF008692">
    <property type="entry name" value="PRK11713.1-5"/>
    <property type="match status" value="1"/>
</dbReference>
<keyword evidence="7 12" id="KW-0489">Methyltransferase</keyword>
<dbReference type="InterPro" id="IPR046887">
    <property type="entry name" value="RsmE_PUA-like"/>
</dbReference>
<keyword evidence="8 12" id="KW-0808">Transferase</keyword>
<dbReference type="InterPro" id="IPR046886">
    <property type="entry name" value="RsmE_MTase_dom"/>
</dbReference>
<evidence type="ECO:0000256" key="6">
    <source>
        <dbReference type="ARBA" id="ARBA00022552"/>
    </source>
</evidence>
<evidence type="ECO:0000313" key="16">
    <source>
        <dbReference type="Proteomes" id="UP001233360"/>
    </source>
</evidence>
<dbReference type="InterPro" id="IPR029026">
    <property type="entry name" value="tRNA_m1G_MTases_N"/>
</dbReference>
<evidence type="ECO:0000256" key="8">
    <source>
        <dbReference type="ARBA" id="ARBA00022679"/>
    </source>
</evidence>
<feature type="domain" description="Ribosomal RNA small subunit methyltransferase E methyltransferase" evidence="13">
    <location>
        <begin position="77"/>
        <end position="233"/>
    </location>
</feature>
<gene>
    <name evidence="15" type="ORF">QE380_003424</name>
</gene>
<evidence type="ECO:0000313" key="15">
    <source>
        <dbReference type="EMBL" id="MDQ1210501.1"/>
    </source>
</evidence>
<evidence type="ECO:0000256" key="12">
    <source>
        <dbReference type="PIRNR" id="PIRNR015601"/>
    </source>
</evidence>
<evidence type="ECO:0000256" key="9">
    <source>
        <dbReference type="ARBA" id="ARBA00022691"/>
    </source>
</evidence>
<dbReference type="InterPro" id="IPR029028">
    <property type="entry name" value="Alpha/beta_knot_MTases"/>
</dbReference>
<dbReference type="CDD" id="cd18084">
    <property type="entry name" value="RsmE-like"/>
    <property type="match status" value="1"/>
</dbReference>
<dbReference type="EC" id="2.1.1.193" evidence="3 12"/>
<evidence type="ECO:0000259" key="14">
    <source>
        <dbReference type="Pfam" id="PF20260"/>
    </source>
</evidence>
<dbReference type="SUPFAM" id="SSF75217">
    <property type="entry name" value="alpha/beta knot"/>
    <property type="match status" value="1"/>
</dbReference>
<evidence type="ECO:0000259" key="13">
    <source>
        <dbReference type="Pfam" id="PF04452"/>
    </source>
</evidence>
<keyword evidence="5 12" id="KW-0963">Cytoplasm</keyword>
<comment type="function">
    <text evidence="10 12">Specifically methylates the N3 position of the uracil ring of uridine 1498 (m3U1498) in 16S rRNA. Acts on the fully assembled 30S ribosomal subunit.</text>
</comment>
<evidence type="ECO:0000256" key="1">
    <source>
        <dbReference type="ARBA" id="ARBA00004496"/>
    </source>
</evidence>
<dbReference type="InterPro" id="IPR006700">
    <property type="entry name" value="RsmE"/>
</dbReference>
<protein>
    <recommendedName>
        <fullName evidence="4 12">Ribosomal RNA small subunit methyltransferase E</fullName>
        <ecNumber evidence="3 12">2.1.1.193</ecNumber>
    </recommendedName>
</protein>
<evidence type="ECO:0000256" key="4">
    <source>
        <dbReference type="ARBA" id="ARBA00013673"/>
    </source>
</evidence>
<name>A0ABU0V162_ACIBI</name>
<dbReference type="Pfam" id="PF04452">
    <property type="entry name" value="Methyltrans_RNA"/>
    <property type="match status" value="1"/>
</dbReference>
<dbReference type="RefSeq" id="WP_307005141.1">
    <property type="nucleotide sequence ID" value="NZ_JAUTBK010000002.1"/>
</dbReference>
<dbReference type="Gene3D" id="3.40.1280.10">
    <property type="match status" value="1"/>
</dbReference>
<dbReference type="GO" id="GO:0008168">
    <property type="term" value="F:methyltransferase activity"/>
    <property type="evidence" value="ECO:0007669"/>
    <property type="project" value="UniProtKB-KW"/>
</dbReference>
<evidence type="ECO:0000256" key="10">
    <source>
        <dbReference type="ARBA" id="ARBA00025699"/>
    </source>
</evidence>
<accession>A0ABU0V162</accession>
<comment type="similarity">
    <text evidence="2 12">Belongs to the RNA methyltransferase RsmE family.</text>
</comment>
<keyword evidence="6 12" id="KW-0698">rRNA processing</keyword>
<dbReference type="Pfam" id="PF20260">
    <property type="entry name" value="PUA_4"/>
    <property type="match status" value="1"/>
</dbReference>
<evidence type="ECO:0000256" key="5">
    <source>
        <dbReference type="ARBA" id="ARBA00022490"/>
    </source>
</evidence>
<dbReference type="PANTHER" id="PTHR30027">
    <property type="entry name" value="RIBOSOMAL RNA SMALL SUBUNIT METHYLTRANSFERASE E"/>
    <property type="match status" value="1"/>
</dbReference>
<dbReference type="InterPro" id="IPR015947">
    <property type="entry name" value="PUA-like_sf"/>
</dbReference>
<organism evidence="15 16">
    <name type="scientific">Acinetobacter baylyi</name>
    <dbReference type="NCBI Taxonomy" id="202950"/>
    <lineage>
        <taxon>Bacteria</taxon>
        <taxon>Pseudomonadati</taxon>
        <taxon>Pseudomonadota</taxon>
        <taxon>Gammaproteobacteria</taxon>
        <taxon>Moraxellales</taxon>
        <taxon>Moraxellaceae</taxon>
        <taxon>Acinetobacter</taxon>
    </lineage>
</organism>
<evidence type="ECO:0000256" key="2">
    <source>
        <dbReference type="ARBA" id="ARBA00005528"/>
    </source>
</evidence>
<comment type="caution">
    <text evidence="15">The sequence shown here is derived from an EMBL/GenBank/DDBJ whole genome shotgun (WGS) entry which is preliminary data.</text>
</comment>
<dbReference type="EMBL" id="JAUTBK010000002">
    <property type="protein sequence ID" value="MDQ1210501.1"/>
    <property type="molecule type" value="Genomic_DNA"/>
</dbReference>
<dbReference type="GO" id="GO:0032259">
    <property type="term" value="P:methylation"/>
    <property type="evidence" value="ECO:0007669"/>
    <property type="project" value="UniProtKB-KW"/>
</dbReference>
<dbReference type="Proteomes" id="UP001233360">
    <property type="component" value="Unassembled WGS sequence"/>
</dbReference>
<feature type="domain" description="Ribosomal RNA small subunit methyltransferase E PUA-like" evidence="14">
    <location>
        <begin position="18"/>
        <end position="64"/>
    </location>
</feature>
<keyword evidence="9 12" id="KW-0949">S-adenosyl-L-methionine</keyword>
<evidence type="ECO:0000256" key="11">
    <source>
        <dbReference type="ARBA" id="ARBA00047944"/>
    </source>
</evidence>
<evidence type="ECO:0000256" key="7">
    <source>
        <dbReference type="ARBA" id="ARBA00022603"/>
    </source>
</evidence>
<comment type="subcellular location">
    <subcellularLocation>
        <location evidence="1 12">Cytoplasm</location>
    </subcellularLocation>
</comment>